<evidence type="ECO:0000313" key="3">
    <source>
        <dbReference type="Proteomes" id="UP001562357"/>
    </source>
</evidence>
<name>A0ABQ0CNH4_9HYPO</name>
<dbReference type="Pfam" id="PF01636">
    <property type="entry name" value="APH"/>
    <property type="match status" value="1"/>
</dbReference>
<dbReference type="Gene3D" id="3.30.200.20">
    <property type="entry name" value="Phosphorylase Kinase, domain 1"/>
    <property type="match status" value="1"/>
</dbReference>
<dbReference type="EMBL" id="BAAFGZ010000104">
    <property type="protein sequence ID" value="GAB0134980.1"/>
    <property type="molecule type" value="Genomic_DNA"/>
</dbReference>
<feature type="domain" description="Aminoglycoside phosphotransferase" evidence="1">
    <location>
        <begin position="97"/>
        <end position="324"/>
    </location>
</feature>
<sequence length="494" mass="55657">MPRQASPELVRCVPSTLAQSNNYVADDAREPSNHFPPTEKQVEDAIQHFIDSISADAVCDLASSYNRGKDCKIVKKDNGSFNVCFFIHFSAEDETCIVRIPIAPVVNKAWEKVLSEVTTMRYVNDNTRIPIPRVLAYGTSDTLVDGVKTPFMILNLVSGKQLHTQTFLFATKPQREQLYSDLIDILAQLRMLEFPTGGSLIPNANGEPILGPFLSMTANEFERNSGTHLRPETFASVTGFVEFHCGILTETYKLPVERQSPRDAKLEVFALINILKEIRKYMDSVPLDLPFVLAHPDLRFGNIFINDDFNIVGIIDWEFASTIPLQLFSPPPWITGTDPGTLHAMRGLLRGPSPGEILAEFREVLRKGCNACSGSSKLWHEWKSQQEALERDESLVQNPAVIATILRHPSDLMAVYYSSVFRKIFGPTANRDDEMCKFFDQVDDGSLAEQVALQIERSKRYTQYLESKGLLVDDVRRRKIQEYLAKTKHLVQAA</sequence>
<accession>A0ABQ0CNH4</accession>
<dbReference type="InterPro" id="IPR011009">
    <property type="entry name" value="Kinase-like_dom_sf"/>
</dbReference>
<dbReference type="PANTHER" id="PTHR21310">
    <property type="entry name" value="AMINOGLYCOSIDE PHOSPHOTRANSFERASE-RELATED-RELATED"/>
    <property type="match status" value="1"/>
</dbReference>
<comment type="caution">
    <text evidence="2">The sequence shown here is derived from an EMBL/GenBank/DDBJ whole genome shotgun (WGS) entry which is preliminary data.</text>
</comment>
<dbReference type="SUPFAM" id="SSF56112">
    <property type="entry name" value="Protein kinase-like (PK-like)"/>
    <property type="match status" value="1"/>
</dbReference>
<gene>
    <name evidence="2" type="primary">g3332</name>
    <name evidence="2" type="ORF">EsDP_00003332</name>
</gene>
<protein>
    <recommendedName>
        <fullName evidence="1">Aminoglycoside phosphotransferase domain-containing protein</fullName>
    </recommendedName>
</protein>
<dbReference type="InterPro" id="IPR051678">
    <property type="entry name" value="AGP_Transferase"/>
</dbReference>
<evidence type="ECO:0000259" key="1">
    <source>
        <dbReference type="Pfam" id="PF01636"/>
    </source>
</evidence>
<reference evidence="3" key="1">
    <citation type="submission" date="2024-06" db="EMBL/GenBank/DDBJ databases">
        <title>Draft Genome Sequences of Epichloe bromicola Strains Isolated from Elymus ciliaris.</title>
        <authorList>
            <consortium name="Epichloe bromicola genome sequencing consortium"/>
            <person name="Miura A."/>
            <person name="Imano S."/>
            <person name="Ashida A."/>
            <person name="Sato I."/>
            <person name="Chiba S."/>
            <person name="Tanaka A."/>
            <person name="Camagna M."/>
            <person name="Takemoto D."/>
        </authorList>
    </citation>
    <scope>NUCLEOTIDE SEQUENCE [LARGE SCALE GENOMIC DNA]</scope>
    <source>
        <strain evidence="3">DP</strain>
    </source>
</reference>
<dbReference type="Proteomes" id="UP001562357">
    <property type="component" value="Unassembled WGS sequence"/>
</dbReference>
<organism evidence="2 3">
    <name type="scientific">Epichloe bromicola</name>
    <dbReference type="NCBI Taxonomy" id="79588"/>
    <lineage>
        <taxon>Eukaryota</taxon>
        <taxon>Fungi</taxon>
        <taxon>Dikarya</taxon>
        <taxon>Ascomycota</taxon>
        <taxon>Pezizomycotina</taxon>
        <taxon>Sordariomycetes</taxon>
        <taxon>Hypocreomycetidae</taxon>
        <taxon>Hypocreales</taxon>
        <taxon>Clavicipitaceae</taxon>
        <taxon>Epichloe</taxon>
    </lineage>
</organism>
<keyword evidence="3" id="KW-1185">Reference proteome</keyword>
<dbReference type="InterPro" id="IPR002575">
    <property type="entry name" value="Aminoglycoside_PTrfase"/>
</dbReference>
<evidence type="ECO:0000313" key="2">
    <source>
        <dbReference type="EMBL" id="GAB0134980.1"/>
    </source>
</evidence>
<dbReference type="Gene3D" id="3.90.1200.10">
    <property type="match status" value="1"/>
</dbReference>
<proteinExistence type="predicted"/>
<dbReference type="PANTHER" id="PTHR21310:SF15">
    <property type="entry name" value="AMINOGLYCOSIDE PHOSPHOTRANSFERASE DOMAIN-CONTAINING PROTEIN"/>
    <property type="match status" value="1"/>
</dbReference>